<keyword evidence="6" id="KW-1015">Disulfide bond</keyword>
<dbReference type="OrthoDB" id="4473401at2759"/>
<accession>A0A4Y2DNA6</accession>
<name>A0A4Y2DNA6_ARAVE</name>
<dbReference type="SMART" id="SM00131">
    <property type="entry name" value="KU"/>
    <property type="match status" value="2"/>
</dbReference>
<evidence type="ECO:0000256" key="4">
    <source>
        <dbReference type="ARBA" id="ARBA00022729"/>
    </source>
</evidence>
<feature type="signal peptide" evidence="9">
    <location>
        <begin position="1"/>
        <end position="15"/>
    </location>
</feature>
<proteinExistence type="predicted"/>
<dbReference type="SUPFAM" id="SSF57362">
    <property type="entry name" value="BPTI-like"/>
    <property type="match status" value="2"/>
</dbReference>
<dbReference type="InterPro" id="IPR036880">
    <property type="entry name" value="Kunitz_BPTI_sf"/>
</dbReference>
<keyword evidence="8" id="KW-1203">Blood coagulation cascade inhibiting toxin</keyword>
<evidence type="ECO:0000256" key="2">
    <source>
        <dbReference type="ARBA" id="ARBA00022525"/>
    </source>
</evidence>
<gene>
    <name evidence="11" type="primary">H2</name>
    <name evidence="11" type="ORF">AVEN_193781_1</name>
</gene>
<dbReference type="AlphaFoldDB" id="A0A4Y2DNA6"/>
<dbReference type="PROSITE" id="PS00280">
    <property type="entry name" value="BPTI_KUNITZ_1"/>
    <property type="match status" value="2"/>
</dbReference>
<evidence type="ECO:0000256" key="7">
    <source>
        <dbReference type="ARBA" id="ARBA00023240"/>
    </source>
</evidence>
<dbReference type="PRINTS" id="PR00759">
    <property type="entry name" value="BASICPTASE"/>
</dbReference>
<evidence type="ECO:0000256" key="3">
    <source>
        <dbReference type="ARBA" id="ARBA00022690"/>
    </source>
</evidence>
<evidence type="ECO:0000256" key="1">
    <source>
        <dbReference type="ARBA" id="ARBA00004613"/>
    </source>
</evidence>
<sequence length="199" mass="22410">MKVLVFLCFAAGAFAFPAEEVDCSARPDSGLCDAYMPRYYYNEIEGRCKQFIYGGCGGNSNNFQTEEECNRACTDVQDAQNVQRASVTCSQDKEIGTCKAGLHRFFYNKNTGECEVFIYGGCGGNDNNFVTEKDCEAVCIKHLCKEFPIFINFSHLMMQMFYINMKIQGVSKLEVVTLGGNRLQLAKQRSPYHLCSEFN</sequence>
<dbReference type="FunFam" id="4.10.410.10:FF:000020">
    <property type="entry name" value="Collagen, type VI, alpha 3"/>
    <property type="match status" value="2"/>
</dbReference>
<dbReference type="EMBL" id="BGPR01000389">
    <property type="protein sequence ID" value="GBM17496.1"/>
    <property type="molecule type" value="Genomic_DNA"/>
</dbReference>
<feature type="domain" description="BPTI/Kunitz inhibitor" evidence="10">
    <location>
        <begin position="23"/>
        <end position="73"/>
    </location>
</feature>
<dbReference type="PANTHER" id="PTHR10083:SF376">
    <property type="entry name" value="SERINE PEPTIDASE INHIBITOR, KUNITZ TYPE, 3"/>
    <property type="match status" value="1"/>
</dbReference>
<evidence type="ECO:0000256" key="9">
    <source>
        <dbReference type="SAM" id="SignalP"/>
    </source>
</evidence>
<dbReference type="Gene3D" id="4.10.410.10">
    <property type="entry name" value="Pancreatic trypsin inhibitor Kunitz domain"/>
    <property type="match status" value="2"/>
</dbReference>
<protein>
    <submittedName>
        <fullName evidence="11">Boophilin-H2</fullName>
    </submittedName>
</protein>
<keyword evidence="2" id="KW-0964">Secreted</keyword>
<evidence type="ECO:0000313" key="12">
    <source>
        <dbReference type="Proteomes" id="UP000499080"/>
    </source>
</evidence>
<dbReference type="GO" id="GO:0004867">
    <property type="term" value="F:serine-type endopeptidase inhibitor activity"/>
    <property type="evidence" value="ECO:0007669"/>
    <property type="project" value="UniProtKB-KW"/>
</dbReference>
<dbReference type="GO" id="GO:0005615">
    <property type="term" value="C:extracellular space"/>
    <property type="evidence" value="ECO:0007669"/>
    <property type="project" value="TreeGrafter"/>
</dbReference>
<keyword evidence="3" id="KW-0646">Protease inhibitor</keyword>
<feature type="chain" id="PRO_5021369176" evidence="9">
    <location>
        <begin position="16"/>
        <end position="199"/>
    </location>
</feature>
<keyword evidence="4 9" id="KW-0732">Signal</keyword>
<dbReference type="InterPro" id="IPR050098">
    <property type="entry name" value="TFPI/VKTCI-like"/>
</dbReference>
<evidence type="ECO:0000313" key="11">
    <source>
        <dbReference type="EMBL" id="GBM17496.1"/>
    </source>
</evidence>
<dbReference type="Pfam" id="PF00014">
    <property type="entry name" value="Kunitz_BPTI"/>
    <property type="match status" value="2"/>
</dbReference>
<keyword evidence="12" id="KW-1185">Reference proteome</keyword>
<dbReference type="CDD" id="cd00109">
    <property type="entry name" value="Kunitz-type"/>
    <property type="match status" value="2"/>
</dbReference>
<organism evidence="11 12">
    <name type="scientific">Araneus ventricosus</name>
    <name type="common">Orbweaver spider</name>
    <name type="synonym">Epeira ventricosa</name>
    <dbReference type="NCBI Taxonomy" id="182803"/>
    <lineage>
        <taxon>Eukaryota</taxon>
        <taxon>Metazoa</taxon>
        <taxon>Ecdysozoa</taxon>
        <taxon>Arthropoda</taxon>
        <taxon>Chelicerata</taxon>
        <taxon>Arachnida</taxon>
        <taxon>Araneae</taxon>
        <taxon>Araneomorphae</taxon>
        <taxon>Entelegynae</taxon>
        <taxon>Araneoidea</taxon>
        <taxon>Araneidae</taxon>
        <taxon>Araneus</taxon>
    </lineage>
</organism>
<keyword evidence="7" id="KW-0800">Toxin</keyword>
<evidence type="ECO:0000256" key="6">
    <source>
        <dbReference type="ARBA" id="ARBA00023157"/>
    </source>
</evidence>
<feature type="domain" description="BPTI/Kunitz inhibitor" evidence="10">
    <location>
        <begin position="89"/>
        <end position="139"/>
    </location>
</feature>
<keyword evidence="7" id="KW-1199">Hemostasis impairing toxin</keyword>
<evidence type="ECO:0000256" key="8">
    <source>
        <dbReference type="ARBA" id="ARBA00034146"/>
    </source>
</evidence>
<evidence type="ECO:0000259" key="10">
    <source>
        <dbReference type="PROSITE" id="PS50279"/>
    </source>
</evidence>
<dbReference type="PANTHER" id="PTHR10083">
    <property type="entry name" value="KUNITZ-TYPE PROTEASE INHIBITOR-RELATED"/>
    <property type="match status" value="1"/>
</dbReference>
<comment type="subcellular location">
    <subcellularLocation>
        <location evidence="1">Secreted</location>
    </subcellularLocation>
</comment>
<dbReference type="Proteomes" id="UP000499080">
    <property type="component" value="Unassembled WGS sequence"/>
</dbReference>
<keyword evidence="5" id="KW-0722">Serine protease inhibitor</keyword>
<reference evidence="11 12" key="1">
    <citation type="journal article" date="2019" name="Sci. Rep.">
        <title>Orb-weaving spider Araneus ventricosus genome elucidates the spidroin gene catalogue.</title>
        <authorList>
            <person name="Kono N."/>
            <person name="Nakamura H."/>
            <person name="Ohtoshi R."/>
            <person name="Moran D.A.P."/>
            <person name="Shinohara A."/>
            <person name="Yoshida Y."/>
            <person name="Fujiwara M."/>
            <person name="Mori M."/>
            <person name="Tomita M."/>
            <person name="Arakawa K."/>
        </authorList>
    </citation>
    <scope>NUCLEOTIDE SEQUENCE [LARGE SCALE GENOMIC DNA]</scope>
</reference>
<dbReference type="PROSITE" id="PS50279">
    <property type="entry name" value="BPTI_KUNITZ_2"/>
    <property type="match status" value="2"/>
</dbReference>
<comment type="caution">
    <text evidence="11">The sequence shown here is derived from an EMBL/GenBank/DDBJ whole genome shotgun (WGS) entry which is preliminary data.</text>
</comment>
<dbReference type="InterPro" id="IPR020901">
    <property type="entry name" value="Prtase_inh_Kunz-CS"/>
</dbReference>
<dbReference type="InterPro" id="IPR002223">
    <property type="entry name" value="Kunitz_BPTI"/>
</dbReference>
<evidence type="ECO:0000256" key="5">
    <source>
        <dbReference type="ARBA" id="ARBA00022900"/>
    </source>
</evidence>